<dbReference type="STRING" id="640635.SAMN04489806_0587"/>
<dbReference type="InterPro" id="IPR029058">
    <property type="entry name" value="AB_hydrolase_fold"/>
</dbReference>
<proteinExistence type="predicted"/>
<dbReference type="InterPro" id="IPR000073">
    <property type="entry name" value="AB_hydrolase_1"/>
</dbReference>
<organism evidence="2 3">
    <name type="scientific">Paramicrobacterium humi</name>
    <dbReference type="NCBI Taxonomy" id="640635"/>
    <lineage>
        <taxon>Bacteria</taxon>
        <taxon>Bacillati</taxon>
        <taxon>Actinomycetota</taxon>
        <taxon>Actinomycetes</taxon>
        <taxon>Micrococcales</taxon>
        <taxon>Microbacteriaceae</taxon>
        <taxon>Paramicrobacterium</taxon>
    </lineage>
</organism>
<dbReference type="Proteomes" id="UP000199183">
    <property type="component" value="Unassembled WGS sequence"/>
</dbReference>
<evidence type="ECO:0000259" key="1">
    <source>
        <dbReference type="Pfam" id="PF00561"/>
    </source>
</evidence>
<dbReference type="RefSeq" id="WP_091179650.1">
    <property type="nucleotide sequence ID" value="NZ_FNRY01000001.1"/>
</dbReference>
<dbReference type="SUPFAM" id="SSF53474">
    <property type="entry name" value="alpha/beta-Hydrolases"/>
    <property type="match status" value="1"/>
</dbReference>
<name>A0A1H4JA34_9MICO</name>
<gene>
    <name evidence="2" type="ORF">SAMN04489806_0587</name>
</gene>
<feature type="domain" description="AB hydrolase-1" evidence="1">
    <location>
        <begin position="31"/>
        <end position="134"/>
    </location>
</feature>
<keyword evidence="3" id="KW-1185">Reference proteome</keyword>
<accession>A0A1H4JA34</accession>
<dbReference type="OrthoDB" id="9804723at2"/>
<dbReference type="AlphaFoldDB" id="A0A1H4JA34"/>
<dbReference type="EMBL" id="FNRY01000001">
    <property type="protein sequence ID" value="SEB43189.1"/>
    <property type="molecule type" value="Genomic_DNA"/>
</dbReference>
<sequence>MLPSAPLPYMITAPDGLQLATYEIGDADAAPVVLVHGFASSAELNWVLTGWSRELTRAGWRVLALDQRAHGASDKPHEASAYTMAALVADVLTLLDAYGVASAPLVGYSLGARVAWQAALAEPGRVTRAVLGGIPAGDPLARFDLEAARAFAADRTPIGDALTRTFIEMAAGLEGNDLWALIALVEGMRGGDQAGFERSPSQPLLLATGSADPVLDQSRALAAAASDARFLEIPGRHHFNAPTARAFRQGAIEFLREGRV</sequence>
<evidence type="ECO:0000313" key="2">
    <source>
        <dbReference type="EMBL" id="SEB43189.1"/>
    </source>
</evidence>
<dbReference type="PANTHER" id="PTHR43194">
    <property type="entry name" value="HYDROLASE ALPHA/BETA FOLD FAMILY"/>
    <property type="match status" value="1"/>
</dbReference>
<reference evidence="2 3" key="1">
    <citation type="submission" date="2016-10" db="EMBL/GenBank/DDBJ databases">
        <authorList>
            <person name="de Groot N.N."/>
        </authorList>
    </citation>
    <scope>NUCLEOTIDE SEQUENCE [LARGE SCALE GENOMIC DNA]</scope>
    <source>
        <strain evidence="2 3">DSM 21799</strain>
    </source>
</reference>
<dbReference type="PANTHER" id="PTHR43194:SF2">
    <property type="entry name" value="PEROXISOMAL MEMBRANE PROTEIN LPX1"/>
    <property type="match status" value="1"/>
</dbReference>
<dbReference type="GO" id="GO:0003824">
    <property type="term" value="F:catalytic activity"/>
    <property type="evidence" value="ECO:0007669"/>
    <property type="project" value="UniProtKB-ARBA"/>
</dbReference>
<evidence type="ECO:0000313" key="3">
    <source>
        <dbReference type="Proteomes" id="UP000199183"/>
    </source>
</evidence>
<dbReference type="InterPro" id="IPR050228">
    <property type="entry name" value="Carboxylesterase_BioH"/>
</dbReference>
<protein>
    <submittedName>
        <fullName evidence="2">Pimeloyl-ACP methyl ester carboxylesterase</fullName>
    </submittedName>
</protein>
<dbReference type="Pfam" id="PF00561">
    <property type="entry name" value="Abhydrolase_1"/>
    <property type="match status" value="1"/>
</dbReference>
<dbReference type="Gene3D" id="3.40.50.1820">
    <property type="entry name" value="alpha/beta hydrolase"/>
    <property type="match status" value="2"/>
</dbReference>